<organism evidence="16 18">
    <name type="scientific">Dracunculus medinensis</name>
    <name type="common">Guinea worm</name>
    <dbReference type="NCBI Taxonomy" id="318479"/>
    <lineage>
        <taxon>Eukaryota</taxon>
        <taxon>Metazoa</taxon>
        <taxon>Ecdysozoa</taxon>
        <taxon>Nematoda</taxon>
        <taxon>Chromadorea</taxon>
        <taxon>Rhabditida</taxon>
        <taxon>Spirurina</taxon>
        <taxon>Dracunculoidea</taxon>
        <taxon>Dracunculidae</taxon>
        <taxon>Dracunculus</taxon>
    </lineage>
</organism>
<keyword evidence="7" id="KW-0915">Sodium</keyword>
<name>A0A0N4UDW0_DRAME</name>
<evidence type="ECO:0000313" key="16">
    <source>
        <dbReference type="Proteomes" id="UP000038040"/>
    </source>
</evidence>
<dbReference type="WBParaSite" id="DME_0000553601-mRNA-1">
    <property type="protein sequence ID" value="DME_0000553601-mRNA-1"/>
    <property type="gene ID" value="DME_0000553601"/>
</dbReference>
<comment type="similarity">
    <text evidence="2 13">Belongs to the amiloride-sensitive sodium channel (TC 1.A.6) family.</text>
</comment>
<evidence type="ECO:0000256" key="2">
    <source>
        <dbReference type="ARBA" id="ARBA00007193"/>
    </source>
</evidence>
<evidence type="ECO:0000256" key="6">
    <source>
        <dbReference type="ARBA" id="ARBA00022989"/>
    </source>
</evidence>
<keyword evidence="4 13" id="KW-0894">Sodium channel</keyword>
<dbReference type="OrthoDB" id="6502088at2759"/>
<keyword evidence="10" id="KW-0325">Glycoprotein</keyword>
<evidence type="ECO:0000256" key="7">
    <source>
        <dbReference type="ARBA" id="ARBA00023053"/>
    </source>
</evidence>
<dbReference type="PANTHER" id="PTHR11690:SF227">
    <property type="entry name" value="AMILORIDE-SENSITIVE SODIUM CHANNEL"/>
    <property type="match status" value="1"/>
</dbReference>
<gene>
    <name evidence="15" type="ORF">DME_LOCUS9277</name>
</gene>
<evidence type="ECO:0000256" key="1">
    <source>
        <dbReference type="ARBA" id="ARBA00004141"/>
    </source>
</evidence>
<evidence type="ECO:0000256" key="9">
    <source>
        <dbReference type="ARBA" id="ARBA00023136"/>
    </source>
</evidence>
<evidence type="ECO:0000256" key="10">
    <source>
        <dbReference type="ARBA" id="ARBA00023180"/>
    </source>
</evidence>
<keyword evidence="5 13" id="KW-0812">Transmembrane</keyword>
<keyword evidence="12 13" id="KW-0407">Ion channel</keyword>
<protein>
    <submittedName>
        <fullName evidence="18">Amiloride-sensitive sodium channel</fullName>
    </submittedName>
</protein>
<dbReference type="Pfam" id="PF00858">
    <property type="entry name" value="ASC"/>
    <property type="match status" value="1"/>
</dbReference>
<evidence type="ECO:0000256" key="3">
    <source>
        <dbReference type="ARBA" id="ARBA00022448"/>
    </source>
</evidence>
<dbReference type="Proteomes" id="UP000038040">
    <property type="component" value="Unplaced"/>
</dbReference>
<dbReference type="AlphaFoldDB" id="A0A0N4UDW0"/>
<evidence type="ECO:0000313" key="18">
    <source>
        <dbReference type="WBParaSite" id="DME_0000553601-mRNA-1"/>
    </source>
</evidence>
<evidence type="ECO:0000313" key="17">
    <source>
        <dbReference type="Proteomes" id="UP000274756"/>
    </source>
</evidence>
<dbReference type="EMBL" id="UYYG01001179">
    <property type="protein sequence ID" value="VDN59304.1"/>
    <property type="molecule type" value="Genomic_DNA"/>
</dbReference>
<keyword evidence="17" id="KW-1185">Reference proteome</keyword>
<comment type="subcellular location">
    <subcellularLocation>
        <location evidence="1">Membrane</location>
        <topology evidence="1">Multi-pass membrane protein</topology>
    </subcellularLocation>
</comment>
<dbReference type="Proteomes" id="UP000274756">
    <property type="component" value="Unassembled WGS sequence"/>
</dbReference>
<evidence type="ECO:0000256" key="11">
    <source>
        <dbReference type="ARBA" id="ARBA00023201"/>
    </source>
</evidence>
<reference evidence="15 17" key="2">
    <citation type="submission" date="2018-11" db="EMBL/GenBank/DDBJ databases">
        <authorList>
            <consortium name="Pathogen Informatics"/>
        </authorList>
    </citation>
    <scope>NUCLEOTIDE SEQUENCE [LARGE SCALE GENOMIC DNA]</scope>
</reference>
<dbReference type="GO" id="GO:0015280">
    <property type="term" value="F:ligand-gated sodium channel activity"/>
    <property type="evidence" value="ECO:0007669"/>
    <property type="project" value="TreeGrafter"/>
</dbReference>
<evidence type="ECO:0000313" key="15">
    <source>
        <dbReference type="EMBL" id="VDN59304.1"/>
    </source>
</evidence>
<evidence type="ECO:0000256" key="14">
    <source>
        <dbReference type="SAM" id="Phobius"/>
    </source>
</evidence>
<dbReference type="PANTHER" id="PTHR11690">
    <property type="entry name" value="AMILORIDE-SENSITIVE SODIUM CHANNEL-RELATED"/>
    <property type="match status" value="1"/>
</dbReference>
<keyword evidence="6 14" id="KW-1133">Transmembrane helix</keyword>
<proteinExistence type="inferred from homology"/>
<evidence type="ECO:0000256" key="8">
    <source>
        <dbReference type="ARBA" id="ARBA00023065"/>
    </source>
</evidence>
<evidence type="ECO:0000256" key="5">
    <source>
        <dbReference type="ARBA" id="ARBA00022692"/>
    </source>
</evidence>
<sequence>MVERMKLTKGPNWKEIFMHHEWKNYVFWGIIMFLAGLTVRDVYNLIDEYADDPRDTSFTIIFNDSITMPNLTFCMSKPQALSHFNKPNFTDKADDWDTIVQANLENMTNRETFLNENWDYRVVLEAYEVVSTLNSMERETNGHRSAQIINKFKTNPKLQIKRDLINRNVTFAEFTQKVGNEVLKRSLQRFVRQTFDEEEIIRTNLRISWISQLQMCFQPEFDINDFKPIEDQGIFFTLMVSHNAENLNNLYLDCMSVDFHGRPSSLSRFMQGKGQVLDGYSEDLCVGMRHEVYVEVRARYKMLENDDEGTACRDPDDNEDTEFNCRSRCRMNLIRHICQCTPLSISYLVKDEKEFQRYPLCDYTKCDIDVQNGNFDESDCTRECLRDCTQIRYEVNHEAKGRMSRSDLTLITLHWKSFEYLNLEQSPKYTITTFASAVGGAIGVWLGLSVLSVFQVNPIKNYLNFIRKYTYCTLYNKPKISDNKY</sequence>
<keyword evidence="11 13" id="KW-0739">Sodium transport</keyword>
<keyword evidence="3 13" id="KW-0813">Transport</keyword>
<dbReference type="Gene3D" id="1.10.287.770">
    <property type="entry name" value="YojJ-like"/>
    <property type="match status" value="1"/>
</dbReference>
<keyword evidence="8 13" id="KW-0406">Ion transport</keyword>
<evidence type="ECO:0000256" key="13">
    <source>
        <dbReference type="RuleBase" id="RU000679"/>
    </source>
</evidence>
<dbReference type="PRINTS" id="PR01078">
    <property type="entry name" value="AMINACHANNEL"/>
</dbReference>
<feature type="transmembrane region" description="Helical" evidence="14">
    <location>
        <begin position="434"/>
        <end position="454"/>
    </location>
</feature>
<dbReference type="GO" id="GO:0005886">
    <property type="term" value="C:plasma membrane"/>
    <property type="evidence" value="ECO:0007669"/>
    <property type="project" value="TreeGrafter"/>
</dbReference>
<accession>A0A0N4UDW0</accession>
<dbReference type="InterPro" id="IPR001873">
    <property type="entry name" value="ENaC"/>
</dbReference>
<reference evidence="18" key="1">
    <citation type="submission" date="2017-02" db="UniProtKB">
        <authorList>
            <consortium name="WormBaseParasite"/>
        </authorList>
    </citation>
    <scope>IDENTIFICATION</scope>
</reference>
<evidence type="ECO:0000256" key="12">
    <source>
        <dbReference type="ARBA" id="ARBA00023303"/>
    </source>
</evidence>
<keyword evidence="9 14" id="KW-0472">Membrane</keyword>
<evidence type="ECO:0000256" key="4">
    <source>
        <dbReference type="ARBA" id="ARBA00022461"/>
    </source>
</evidence>